<dbReference type="InterPro" id="IPR050228">
    <property type="entry name" value="Carboxylesterase_BioH"/>
</dbReference>
<organism evidence="3 4">
    <name type="scientific">Chelativorans intermedius</name>
    <dbReference type="NCBI Taxonomy" id="515947"/>
    <lineage>
        <taxon>Bacteria</taxon>
        <taxon>Pseudomonadati</taxon>
        <taxon>Pseudomonadota</taxon>
        <taxon>Alphaproteobacteria</taxon>
        <taxon>Hyphomicrobiales</taxon>
        <taxon>Phyllobacteriaceae</taxon>
        <taxon>Chelativorans</taxon>
    </lineage>
</organism>
<name>A0ABV6D2L3_9HYPH</name>
<dbReference type="GO" id="GO:0016787">
    <property type="term" value="F:hydrolase activity"/>
    <property type="evidence" value="ECO:0007669"/>
    <property type="project" value="UniProtKB-KW"/>
</dbReference>
<reference evidence="3 4" key="1">
    <citation type="submission" date="2024-09" db="EMBL/GenBank/DDBJ databases">
        <authorList>
            <person name="Sun Q."/>
            <person name="Mori K."/>
        </authorList>
    </citation>
    <scope>NUCLEOTIDE SEQUENCE [LARGE SCALE GENOMIC DNA]</scope>
    <source>
        <strain evidence="3 4">CCM 8543</strain>
    </source>
</reference>
<evidence type="ECO:0000259" key="2">
    <source>
        <dbReference type="Pfam" id="PF12697"/>
    </source>
</evidence>
<dbReference type="Proteomes" id="UP001589755">
    <property type="component" value="Unassembled WGS sequence"/>
</dbReference>
<gene>
    <name evidence="3" type="ORF">ACFFJ2_00545</name>
</gene>
<dbReference type="PANTHER" id="PTHR43194">
    <property type="entry name" value="HYDROLASE ALPHA/BETA FOLD FAMILY"/>
    <property type="match status" value="1"/>
</dbReference>
<evidence type="ECO:0000256" key="1">
    <source>
        <dbReference type="SAM" id="MobiDB-lite"/>
    </source>
</evidence>
<sequence>MMSGRKGRPAVNRRELSSTLNPRRIGSGRGRPVIAVHGALSDQRIYLPLATALGRHRPVITYDQRYFGARPWVDGGQGFSRRVHEDDLIGLVEALECGPVDLLAWSYGGDVAMHAILRRPELFRAVVLFDPSIGAILRHVSGADAATAQFLAALRPAMDLLAAGQTQAAAKAFICGVTGRSETEIEAFGPLVSSIIADNARTLAPFLKALAGDHGAPLDPEAVGRLPIRSLILTGERSLLRYRMIAQWLGRRLPAARLITVAGATHFGPWEQAKAIAELAERFLRRFEGAIPD</sequence>
<keyword evidence="3" id="KW-0378">Hydrolase</keyword>
<protein>
    <submittedName>
        <fullName evidence="3">Alpha/beta fold hydrolase</fullName>
    </submittedName>
</protein>
<dbReference type="SUPFAM" id="SSF53474">
    <property type="entry name" value="alpha/beta-Hydrolases"/>
    <property type="match status" value="1"/>
</dbReference>
<dbReference type="InterPro" id="IPR029058">
    <property type="entry name" value="AB_hydrolase_fold"/>
</dbReference>
<evidence type="ECO:0000313" key="3">
    <source>
        <dbReference type="EMBL" id="MFC0206885.1"/>
    </source>
</evidence>
<dbReference type="PANTHER" id="PTHR43194:SF2">
    <property type="entry name" value="PEROXISOMAL MEMBRANE PROTEIN LPX1"/>
    <property type="match status" value="1"/>
</dbReference>
<dbReference type="RefSeq" id="WP_378074530.1">
    <property type="nucleotide sequence ID" value="NZ_JBHLXD010000001.1"/>
</dbReference>
<feature type="region of interest" description="Disordered" evidence="1">
    <location>
        <begin position="1"/>
        <end position="25"/>
    </location>
</feature>
<accession>A0ABV6D2L3</accession>
<comment type="caution">
    <text evidence="3">The sequence shown here is derived from an EMBL/GenBank/DDBJ whole genome shotgun (WGS) entry which is preliminary data.</text>
</comment>
<dbReference type="InterPro" id="IPR000073">
    <property type="entry name" value="AB_hydrolase_1"/>
</dbReference>
<dbReference type="EMBL" id="JBHLXD010000001">
    <property type="protein sequence ID" value="MFC0206885.1"/>
    <property type="molecule type" value="Genomic_DNA"/>
</dbReference>
<proteinExistence type="predicted"/>
<keyword evidence="4" id="KW-1185">Reference proteome</keyword>
<dbReference type="Pfam" id="PF12697">
    <property type="entry name" value="Abhydrolase_6"/>
    <property type="match status" value="1"/>
</dbReference>
<evidence type="ECO:0000313" key="4">
    <source>
        <dbReference type="Proteomes" id="UP001589755"/>
    </source>
</evidence>
<dbReference type="Gene3D" id="3.40.50.1820">
    <property type="entry name" value="alpha/beta hydrolase"/>
    <property type="match status" value="1"/>
</dbReference>
<feature type="domain" description="AB hydrolase-1" evidence="2">
    <location>
        <begin position="33"/>
        <end position="278"/>
    </location>
</feature>